<dbReference type="EMBL" id="BPLR01002474">
    <property type="protein sequence ID" value="GIX74132.1"/>
    <property type="molecule type" value="Genomic_DNA"/>
</dbReference>
<evidence type="ECO:0000313" key="2">
    <source>
        <dbReference type="Proteomes" id="UP001054945"/>
    </source>
</evidence>
<gene>
    <name evidence="1" type="ORF">CEXT_512791</name>
</gene>
<sequence length="132" mass="14283">MSHYSVLHFLLGVHIISFGNNIHVHLVSIKDLPNIIDGTKLVIVLSFTFAGCPHNLFCVHAVGQTSLMVPNLSLYCPPVLLDNLDESASKEDGMLLTLNLSLPVRLGALRHSVVGGTECSRIDDDPEVSVTP</sequence>
<comment type="caution">
    <text evidence="1">The sequence shown here is derived from an EMBL/GenBank/DDBJ whole genome shotgun (WGS) entry which is preliminary data.</text>
</comment>
<dbReference type="AlphaFoldDB" id="A0AAV4MP73"/>
<organism evidence="1 2">
    <name type="scientific">Caerostris extrusa</name>
    <name type="common">Bark spider</name>
    <name type="synonym">Caerostris bankana</name>
    <dbReference type="NCBI Taxonomy" id="172846"/>
    <lineage>
        <taxon>Eukaryota</taxon>
        <taxon>Metazoa</taxon>
        <taxon>Ecdysozoa</taxon>
        <taxon>Arthropoda</taxon>
        <taxon>Chelicerata</taxon>
        <taxon>Arachnida</taxon>
        <taxon>Araneae</taxon>
        <taxon>Araneomorphae</taxon>
        <taxon>Entelegynae</taxon>
        <taxon>Araneoidea</taxon>
        <taxon>Araneidae</taxon>
        <taxon>Caerostris</taxon>
    </lineage>
</organism>
<evidence type="ECO:0000313" key="1">
    <source>
        <dbReference type="EMBL" id="GIX74132.1"/>
    </source>
</evidence>
<proteinExistence type="predicted"/>
<protein>
    <submittedName>
        <fullName evidence="1">Uncharacterized protein</fullName>
    </submittedName>
</protein>
<keyword evidence="2" id="KW-1185">Reference proteome</keyword>
<accession>A0AAV4MP73</accession>
<reference evidence="1 2" key="1">
    <citation type="submission" date="2021-06" db="EMBL/GenBank/DDBJ databases">
        <title>Caerostris extrusa draft genome.</title>
        <authorList>
            <person name="Kono N."/>
            <person name="Arakawa K."/>
        </authorList>
    </citation>
    <scope>NUCLEOTIDE SEQUENCE [LARGE SCALE GENOMIC DNA]</scope>
</reference>
<name>A0AAV4MP73_CAEEX</name>
<dbReference type="Proteomes" id="UP001054945">
    <property type="component" value="Unassembled WGS sequence"/>
</dbReference>